<dbReference type="AlphaFoldDB" id="A0A6M2CJ35"/>
<sequence>MNQTDAQHCCGHVTAANNHIRITCEHQPFTSPHRDTHTAAKLVQNHHTPVATMAHLTRRFATNTMTRTHTYTTKILKKHPHAHFTNTSAQERFFLVMIETRTVSLAFFRRHRCH</sequence>
<organism evidence="1">
    <name type="scientific">Rhipicephalus microplus</name>
    <name type="common">Cattle tick</name>
    <name type="synonym">Boophilus microplus</name>
    <dbReference type="NCBI Taxonomy" id="6941"/>
    <lineage>
        <taxon>Eukaryota</taxon>
        <taxon>Metazoa</taxon>
        <taxon>Ecdysozoa</taxon>
        <taxon>Arthropoda</taxon>
        <taxon>Chelicerata</taxon>
        <taxon>Arachnida</taxon>
        <taxon>Acari</taxon>
        <taxon>Parasitiformes</taxon>
        <taxon>Ixodida</taxon>
        <taxon>Ixodoidea</taxon>
        <taxon>Ixodidae</taxon>
        <taxon>Rhipicephalinae</taxon>
        <taxon>Rhipicephalus</taxon>
        <taxon>Boophilus</taxon>
    </lineage>
</organism>
<accession>A0A6M2CJ35</accession>
<evidence type="ECO:0000313" key="1">
    <source>
        <dbReference type="EMBL" id="NOV33541.1"/>
    </source>
</evidence>
<protein>
    <submittedName>
        <fullName evidence="1">Uncharacterized protein</fullName>
    </submittedName>
</protein>
<dbReference type="EMBL" id="GHWJ01000804">
    <property type="protein sequence ID" value="NOV33541.1"/>
    <property type="molecule type" value="Transcribed_RNA"/>
</dbReference>
<name>A0A6M2CJ35_RHIMP</name>
<reference evidence="1" key="1">
    <citation type="submission" date="2019-09" db="EMBL/GenBank/DDBJ databases">
        <title>Organ-specific transcriptomic study of the physiology of the cattle tick, Rhipicephalus microplus.</title>
        <authorList>
            <person name="Tirloni L."/>
            <person name="Braz G."/>
            <person name="Gandara A.C.P."/>
            <person name="Sabadin G.A."/>
            <person name="da Silva R.M."/>
            <person name="Guizzo M.G."/>
            <person name="Machado J.A."/>
            <person name="Costa E.P."/>
            <person name="Gomes H.F."/>
            <person name="Moraes J."/>
            <person name="Mota M.B.S."/>
            <person name="Mesquita R.D."/>
            <person name="Alvarenga P.H."/>
            <person name="Alves F."/>
            <person name="Seixas A."/>
            <person name="da Fonseca R.N."/>
            <person name="Fogaca A."/>
            <person name="Logullo C."/>
            <person name="Tanaka A."/>
            <person name="Daffre S."/>
            <person name="Termignoni C."/>
            <person name="Vaz I.S.Jr."/>
            <person name="Oliveira P.L."/>
            <person name="Ribeiro J.M."/>
        </authorList>
    </citation>
    <scope>NUCLEOTIDE SEQUENCE</scope>
    <source>
        <strain evidence="1">Porto Alegre</strain>
    </source>
</reference>
<proteinExistence type="predicted"/>